<dbReference type="EMBL" id="JRHO01000005">
    <property type="protein sequence ID" value="KGK99513.1"/>
    <property type="molecule type" value="Genomic_DNA"/>
</dbReference>
<evidence type="ECO:0000256" key="3">
    <source>
        <dbReference type="ARBA" id="ARBA00022723"/>
    </source>
</evidence>
<dbReference type="GO" id="GO:0046872">
    <property type="term" value="F:metal ion binding"/>
    <property type="evidence" value="ECO:0007669"/>
    <property type="project" value="UniProtKB-KW"/>
</dbReference>
<evidence type="ECO:0000256" key="1">
    <source>
        <dbReference type="ARBA" id="ARBA00007097"/>
    </source>
</evidence>
<accession>A0A099T5S5</accession>
<dbReference type="InterPro" id="IPR004017">
    <property type="entry name" value="Cys_rich_dom"/>
</dbReference>
<dbReference type="Pfam" id="PF02754">
    <property type="entry name" value="CCG"/>
    <property type="match status" value="2"/>
</dbReference>
<keyword evidence="2" id="KW-0004">4Fe-4S</keyword>
<reference evidence="8 9" key="1">
    <citation type="submission" date="2014-09" db="EMBL/GenBank/DDBJ databases">
        <title>Draft genome sequence of an obligately methylotrophic methanogen, Methanococcoides methylutens, isolated from marine sediment.</title>
        <authorList>
            <person name="Guan Y."/>
            <person name="Ngugi D.K."/>
            <person name="Blom J."/>
            <person name="Ali S."/>
            <person name="Ferry J.G."/>
            <person name="Stingl U."/>
        </authorList>
    </citation>
    <scope>NUCLEOTIDE SEQUENCE [LARGE SCALE GENOMIC DNA]</scope>
    <source>
        <strain evidence="8 9">DSM 2657</strain>
    </source>
</reference>
<dbReference type="GO" id="GO:0016491">
    <property type="term" value="F:oxidoreductase activity"/>
    <property type="evidence" value="ECO:0007669"/>
    <property type="project" value="UniProtKB-KW"/>
</dbReference>
<evidence type="ECO:0000256" key="2">
    <source>
        <dbReference type="ARBA" id="ARBA00022485"/>
    </source>
</evidence>
<sequence length="416" mass="46035">MMKGEPSINTNNFTAVQLMELDACVRCGECVNWCPTYDAANKDPGLAPRDKILRWRQFMNKSYGLRARLFGPKAIPEEEIEQFKDDVYGCTTCAMCATVCEVGINTVELWESMRANLVKRGNGPFGKQSMFVKLIGEYLNPYMADNKDRLNWIPEDVKIADKAELLYFGGCTAELRQTKLAFATARVLNYLGIEFTMLGEDEACCCSALVRTGQYEIEDIARKAARKNVDGIVAKGAKTVVYACAGCFRASLVDWPRLLGEELPFKVVHITEFLEGLIKEGKIEWVKPFDNITVTYHDPCHLGRHVGVFQPPRSVLNAIPGINLKEMDRIKENQRCCGAGGGVKAGIPDLALKVAETRVQDALAKNPDILSSACPFCKRNLSDGRDSLGADELVVEDVIVLTAEALGIRLDDCVES</sequence>
<evidence type="ECO:0000256" key="4">
    <source>
        <dbReference type="ARBA" id="ARBA00023002"/>
    </source>
</evidence>
<comment type="similarity">
    <text evidence="1">Belongs to the HdrC family.</text>
</comment>
<keyword evidence="6" id="KW-0411">Iron-sulfur</keyword>
<dbReference type="GO" id="GO:0051539">
    <property type="term" value="F:4 iron, 4 sulfur cluster binding"/>
    <property type="evidence" value="ECO:0007669"/>
    <property type="project" value="UniProtKB-KW"/>
</dbReference>
<dbReference type="InterPro" id="IPR017900">
    <property type="entry name" value="4Fe4S_Fe_S_CS"/>
</dbReference>
<dbReference type="GO" id="GO:0005886">
    <property type="term" value="C:plasma membrane"/>
    <property type="evidence" value="ECO:0007669"/>
    <property type="project" value="TreeGrafter"/>
</dbReference>
<dbReference type="InterPro" id="IPR017896">
    <property type="entry name" value="4Fe4S_Fe-S-bd"/>
</dbReference>
<feature type="domain" description="4Fe-4S ferredoxin-type" evidence="7">
    <location>
        <begin position="14"/>
        <end position="45"/>
    </location>
</feature>
<dbReference type="InterPro" id="IPR051460">
    <property type="entry name" value="HdrC_iron-sulfur_subunit"/>
</dbReference>
<evidence type="ECO:0000259" key="7">
    <source>
        <dbReference type="PROSITE" id="PS51379"/>
    </source>
</evidence>
<name>A0A099T5S5_METMT</name>
<evidence type="ECO:0000313" key="8">
    <source>
        <dbReference type="EMBL" id="KGK99513.1"/>
    </source>
</evidence>
<organism evidence="8 9">
    <name type="scientific">Methanococcoides methylutens</name>
    <dbReference type="NCBI Taxonomy" id="2226"/>
    <lineage>
        <taxon>Archaea</taxon>
        <taxon>Methanobacteriati</taxon>
        <taxon>Methanobacteriota</taxon>
        <taxon>Stenosarchaea group</taxon>
        <taxon>Methanomicrobia</taxon>
        <taxon>Methanosarcinales</taxon>
        <taxon>Methanosarcinaceae</taxon>
        <taxon>Methanococcoides</taxon>
    </lineage>
</organism>
<keyword evidence="4" id="KW-0560">Oxidoreductase</keyword>
<dbReference type="PANTHER" id="PTHR43255:SF1">
    <property type="entry name" value="IRON-SULFUR-BINDING OXIDOREDUCTASE FADF-RELATED"/>
    <property type="match status" value="1"/>
</dbReference>
<dbReference type="InterPro" id="IPR009051">
    <property type="entry name" value="Helical_ferredxn"/>
</dbReference>
<dbReference type="SUPFAM" id="SSF46548">
    <property type="entry name" value="alpha-helical ferredoxin"/>
    <property type="match status" value="1"/>
</dbReference>
<dbReference type="Pfam" id="PF13183">
    <property type="entry name" value="Fer4_8"/>
    <property type="match status" value="1"/>
</dbReference>
<protein>
    <submittedName>
        <fullName evidence="8">Disulfide reductase</fullName>
    </submittedName>
</protein>
<dbReference type="PANTHER" id="PTHR43255">
    <property type="entry name" value="IRON-SULFUR-BINDING OXIDOREDUCTASE FADF-RELATED-RELATED"/>
    <property type="match status" value="1"/>
</dbReference>
<evidence type="ECO:0000256" key="6">
    <source>
        <dbReference type="ARBA" id="ARBA00023014"/>
    </source>
</evidence>
<dbReference type="Proteomes" id="UP000029859">
    <property type="component" value="Unassembled WGS sequence"/>
</dbReference>
<evidence type="ECO:0000313" key="9">
    <source>
        <dbReference type="Proteomes" id="UP000029859"/>
    </source>
</evidence>
<keyword evidence="3" id="KW-0479">Metal-binding</keyword>
<dbReference type="Gene3D" id="1.10.1060.10">
    <property type="entry name" value="Alpha-helical ferredoxin"/>
    <property type="match status" value="1"/>
</dbReference>
<dbReference type="RefSeq" id="WP_048193337.1">
    <property type="nucleotide sequence ID" value="NZ_CAAGSM010000007.1"/>
</dbReference>
<proteinExistence type="inferred from homology"/>
<gene>
    <name evidence="8" type="ORF">LI82_01810</name>
</gene>
<keyword evidence="9" id="KW-1185">Reference proteome</keyword>
<keyword evidence="5" id="KW-0408">Iron</keyword>
<evidence type="ECO:0000256" key="5">
    <source>
        <dbReference type="ARBA" id="ARBA00023004"/>
    </source>
</evidence>
<dbReference type="PROSITE" id="PS51379">
    <property type="entry name" value="4FE4S_FER_2"/>
    <property type="match status" value="1"/>
</dbReference>
<dbReference type="PROSITE" id="PS00198">
    <property type="entry name" value="4FE4S_FER_1"/>
    <property type="match status" value="1"/>
</dbReference>
<dbReference type="OrthoDB" id="42878at2157"/>
<dbReference type="AlphaFoldDB" id="A0A099T5S5"/>
<comment type="caution">
    <text evidence="8">The sequence shown here is derived from an EMBL/GenBank/DDBJ whole genome shotgun (WGS) entry which is preliminary data.</text>
</comment>